<dbReference type="PANTHER" id="PTHR11941">
    <property type="entry name" value="ENOYL-COA HYDRATASE-RELATED"/>
    <property type="match status" value="1"/>
</dbReference>
<protein>
    <recommendedName>
        <fullName evidence="15">Enoyl-CoA delta isomerase 1, mitochondrial</fullName>
    </recommendedName>
    <alternativeName>
        <fullName evidence="16">3,2-trans-enoyl-CoA isomerase</fullName>
    </alternativeName>
</protein>
<name>A0AAV7XHQ8_9NEOP</name>
<keyword evidence="4" id="KW-0276">Fatty acid metabolism</keyword>
<keyword evidence="6" id="KW-0007">Acetylation</keyword>
<comment type="subcellular location">
    <subcellularLocation>
        <location evidence="1">Mitochondrion matrix</location>
    </subcellularLocation>
</comment>
<evidence type="ECO:0000256" key="3">
    <source>
        <dbReference type="ARBA" id="ARBA00011233"/>
    </source>
</evidence>
<comment type="catalytic activity">
    <reaction evidence="10">
        <text>(3Z)-decenoyl-CoA = (2E)-decenoyl-CoA</text>
        <dbReference type="Rhea" id="RHEA:77195"/>
        <dbReference type="ChEBI" id="CHEBI:61406"/>
        <dbReference type="ChEBI" id="CHEBI:195601"/>
    </reaction>
    <physiologicalReaction direction="left-to-right" evidence="10">
        <dbReference type="Rhea" id="RHEA:77196"/>
    </physiologicalReaction>
</comment>
<keyword evidence="8" id="KW-0496">Mitochondrion</keyword>
<dbReference type="EMBL" id="JAPTSV010000011">
    <property type="protein sequence ID" value="KAJ1522968.1"/>
    <property type="molecule type" value="Genomic_DNA"/>
</dbReference>
<comment type="function">
    <text evidence="14">Key enzyme of fatty acid beta-oxidation. Able to isomerize both 3-cis (3Z) and 3-trans (3E) double bonds into the 2-trans (2E) form in a range of enoyl-CoA species, with a preference for (3Z)-enoyl-CoAs over (3E)-enoyl-CoAs. The catalytic efficiency of this enzyme is not affected by the fatty acyl chain length.</text>
</comment>
<dbReference type="Proteomes" id="UP001075354">
    <property type="component" value="Chromosome 11"/>
</dbReference>
<dbReference type="GO" id="GO:0004165">
    <property type="term" value="F:delta(3)-delta(2)-enoyl-CoA isomerase activity"/>
    <property type="evidence" value="ECO:0007669"/>
    <property type="project" value="UniProtKB-EC"/>
</dbReference>
<dbReference type="AlphaFoldDB" id="A0AAV7XHQ8"/>
<keyword evidence="7" id="KW-0443">Lipid metabolism</keyword>
<evidence type="ECO:0000256" key="1">
    <source>
        <dbReference type="ARBA" id="ARBA00004305"/>
    </source>
</evidence>
<proteinExistence type="predicted"/>
<dbReference type="Pfam" id="PF00378">
    <property type="entry name" value="ECH_1"/>
    <property type="match status" value="1"/>
</dbReference>
<dbReference type="GO" id="GO:0005759">
    <property type="term" value="C:mitochondrial matrix"/>
    <property type="evidence" value="ECO:0007669"/>
    <property type="project" value="UniProtKB-SubCell"/>
</dbReference>
<evidence type="ECO:0000313" key="18">
    <source>
        <dbReference type="Proteomes" id="UP001075354"/>
    </source>
</evidence>
<evidence type="ECO:0000256" key="10">
    <source>
        <dbReference type="ARBA" id="ARBA00050938"/>
    </source>
</evidence>
<keyword evidence="9" id="KW-0413">Isomerase</keyword>
<organism evidence="17 18">
    <name type="scientific">Megalurothrips usitatus</name>
    <name type="common">bean blossom thrips</name>
    <dbReference type="NCBI Taxonomy" id="439358"/>
    <lineage>
        <taxon>Eukaryota</taxon>
        <taxon>Metazoa</taxon>
        <taxon>Ecdysozoa</taxon>
        <taxon>Arthropoda</taxon>
        <taxon>Hexapoda</taxon>
        <taxon>Insecta</taxon>
        <taxon>Pterygota</taxon>
        <taxon>Neoptera</taxon>
        <taxon>Paraneoptera</taxon>
        <taxon>Thysanoptera</taxon>
        <taxon>Terebrantia</taxon>
        <taxon>Thripoidea</taxon>
        <taxon>Thripidae</taxon>
        <taxon>Megalurothrips</taxon>
    </lineage>
</organism>
<comment type="catalytic activity">
    <reaction evidence="11">
        <text>(2E)-tetradecenoyl-CoA = (3Z)-tetradecenoyl-CoA</text>
        <dbReference type="Rhea" id="RHEA:29847"/>
        <dbReference type="ChEBI" id="CHEBI:61405"/>
        <dbReference type="ChEBI" id="CHEBI:61968"/>
    </reaction>
    <physiologicalReaction direction="right-to-left" evidence="11">
        <dbReference type="Rhea" id="RHEA:29849"/>
    </physiologicalReaction>
</comment>
<sequence>MAGIYRSTRYVLQNAFGSRSLPGAVRFYSQKPDPAPLINVDVDSKTGVATVTMNSPPVNTLNTPFLNEMGGVIKELEKNKTRGLILTSSSNSVFSAGLDIMEMYKAPRDQMAVFWTTLQNTWLSLYRTGIPTVAAINGHAPAGGCLLALSCEYRVMVGPKFTIGLNETQLGIVAPPWFLICMREAVGPRQTELALTSGKMFTATEALNIGLVDQLVSNKEEALAEAHKFIARFAKIPPLARKLTKEFTRQEGIKYMEEKMLDDLETFVDVASSPSAQKGMEMYLEALKKKST</sequence>
<gene>
    <name evidence="17" type="ORF">ONE63_002105</name>
</gene>
<comment type="caution">
    <text evidence="17">The sequence shown here is derived from an EMBL/GenBank/DDBJ whole genome shotgun (WGS) entry which is preliminary data.</text>
</comment>
<evidence type="ECO:0000256" key="7">
    <source>
        <dbReference type="ARBA" id="ARBA00023098"/>
    </source>
</evidence>
<evidence type="ECO:0000256" key="8">
    <source>
        <dbReference type="ARBA" id="ARBA00023128"/>
    </source>
</evidence>
<comment type="pathway">
    <text evidence="2">Lipid metabolism; fatty acid beta-oxidation.</text>
</comment>
<dbReference type="GO" id="GO:0006635">
    <property type="term" value="P:fatty acid beta-oxidation"/>
    <property type="evidence" value="ECO:0007669"/>
    <property type="project" value="TreeGrafter"/>
</dbReference>
<reference evidence="17" key="1">
    <citation type="submission" date="2022-12" db="EMBL/GenBank/DDBJ databases">
        <title>Chromosome-level genome assembly of the bean flower thrips Megalurothrips usitatus.</title>
        <authorList>
            <person name="Ma L."/>
            <person name="Liu Q."/>
            <person name="Li H."/>
            <person name="Cai W."/>
        </authorList>
    </citation>
    <scope>NUCLEOTIDE SEQUENCE</scope>
    <source>
        <strain evidence="17">Cailab_2022a</strain>
    </source>
</reference>
<dbReference type="Gene3D" id="6.10.250.170">
    <property type="match status" value="1"/>
</dbReference>
<evidence type="ECO:0000256" key="14">
    <source>
        <dbReference type="ARBA" id="ARBA00056147"/>
    </source>
</evidence>
<evidence type="ECO:0000313" key="17">
    <source>
        <dbReference type="EMBL" id="KAJ1522968.1"/>
    </source>
</evidence>
<evidence type="ECO:0000256" key="9">
    <source>
        <dbReference type="ARBA" id="ARBA00023235"/>
    </source>
</evidence>
<evidence type="ECO:0000256" key="6">
    <source>
        <dbReference type="ARBA" id="ARBA00022990"/>
    </source>
</evidence>
<dbReference type="InterPro" id="IPR029045">
    <property type="entry name" value="ClpP/crotonase-like_dom_sf"/>
</dbReference>
<accession>A0AAV7XHQ8</accession>
<dbReference type="PANTHER" id="PTHR11941:SF45">
    <property type="entry name" value="ENOYL-COA DELTA ISOMERASE 1, MITOCHONDRIAL"/>
    <property type="match status" value="1"/>
</dbReference>
<comment type="catalytic activity">
    <reaction evidence="13">
        <text>(3Z)-octenoyl-CoA = (2E)-octenoyl-CoA</text>
        <dbReference type="Rhea" id="RHEA:46044"/>
        <dbReference type="ChEBI" id="CHEBI:62242"/>
        <dbReference type="ChEBI" id="CHEBI:85640"/>
    </reaction>
    <physiologicalReaction direction="left-to-right" evidence="13">
        <dbReference type="Rhea" id="RHEA:46045"/>
    </physiologicalReaction>
</comment>
<evidence type="ECO:0000256" key="11">
    <source>
        <dbReference type="ARBA" id="ARBA00051293"/>
    </source>
</evidence>
<dbReference type="FunFam" id="3.90.226.10:FF:000034">
    <property type="entry name" value="Enoyl-CoA delta isomerase 1"/>
    <property type="match status" value="1"/>
</dbReference>
<dbReference type="Gene3D" id="3.90.226.10">
    <property type="entry name" value="2-enoyl-CoA Hydratase, Chain A, domain 1"/>
    <property type="match status" value="1"/>
</dbReference>
<comment type="subunit">
    <text evidence="3">Homotrimer.</text>
</comment>
<dbReference type="CDD" id="cd06558">
    <property type="entry name" value="crotonase-like"/>
    <property type="match status" value="1"/>
</dbReference>
<evidence type="ECO:0000256" key="12">
    <source>
        <dbReference type="ARBA" id="ARBA00052376"/>
    </source>
</evidence>
<keyword evidence="5" id="KW-0809">Transit peptide</keyword>
<evidence type="ECO:0000256" key="2">
    <source>
        <dbReference type="ARBA" id="ARBA00005005"/>
    </source>
</evidence>
<evidence type="ECO:0000256" key="4">
    <source>
        <dbReference type="ARBA" id="ARBA00022832"/>
    </source>
</evidence>
<keyword evidence="18" id="KW-1185">Reference proteome</keyword>
<comment type="catalytic activity">
    <reaction evidence="12">
        <text>(3Z)-dodecenoyl-CoA = (2E)-dodecenoyl-CoA</text>
        <dbReference type="Rhea" id="RHEA:23716"/>
        <dbReference type="ChEBI" id="CHEBI:57330"/>
        <dbReference type="ChEBI" id="CHEBI:58543"/>
        <dbReference type="EC" id="5.3.3.8"/>
    </reaction>
    <physiologicalReaction direction="left-to-right" evidence="12">
        <dbReference type="Rhea" id="RHEA:23717"/>
    </physiologicalReaction>
</comment>
<evidence type="ECO:0000256" key="16">
    <source>
        <dbReference type="ARBA" id="ARBA00083575"/>
    </source>
</evidence>
<dbReference type="InterPro" id="IPR001753">
    <property type="entry name" value="Enoyl-CoA_hydra/iso"/>
</dbReference>
<dbReference type="SUPFAM" id="SSF52096">
    <property type="entry name" value="ClpP/crotonase"/>
    <property type="match status" value="1"/>
</dbReference>
<evidence type="ECO:0000256" key="13">
    <source>
        <dbReference type="ARBA" id="ARBA00052542"/>
    </source>
</evidence>
<evidence type="ECO:0000256" key="15">
    <source>
        <dbReference type="ARBA" id="ARBA00068317"/>
    </source>
</evidence>
<evidence type="ECO:0000256" key="5">
    <source>
        <dbReference type="ARBA" id="ARBA00022946"/>
    </source>
</evidence>